<evidence type="ECO:0000313" key="4">
    <source>
        <dbReference type="Proteomes" id="UP000515861"/>
    </source>
</evidence>
<feature type="domain" description="Putative auto-transporter adhesin head GIN" evidence="2">
    <location>
        <begin position="39"/>
        <end position="223"/>
    </location>
</feature>
<dbReference type="AlphaFoldDB" id="A0A7G9L0U0"/>
<dbReference type="Pfam" id="PF10988">
    <property type="entry name" value="DUF2807"/>
    <property type="match status" value="1"/>
</dbReference>
<sequence>MRSTFLVALGVTIAVAGCGQSLAQDGGPTVQRSYPVGQFQHIEVAGPYDVNVRTGSAPSVSGRGPQALMDKLVVEIRGDRLYIHPEKTGNRMSWSGREKATLNVTVPMLRGAAIAGSGDVTIDRIAGNDFDGSISGSGDLNLASLNVQTLELSIAGSGGLTARAGQANRAAYKIAGSGDIDARGVRTGTASLSIAGSGNIAGHASNEASVSIVGSGDVALTGGAKCSVSKAGSGSVRCS</sequence>
<keyword evidence="4" id="KW-1185">Reference proteome</keyword>
<gene>
    <name evidence="3" type="ORF">H8M03_09430</name>
</gene>
<evidence type="ECO:0000256" key="1">
    <source>
        <dbReference type="SAM" id="SignalP"/>
    </source>
</evidence>
<accession>A0A7G9L0U0</accession>
<dbReference type="Proteomes" id="UP000515861">
    <property type="component" value="Chromosome"/>
</dbReference>
<dbReference type="PANTHER" id="PTHR39200">
    <property type="entry name" value="HYPOTHETICAL EXPORTED PROTEIN"/>
    <property type="match status" value="1"/>
</dbReference>
<reference evidence="3 4" key="1">
    <citation type="submission" date="2020-08" db="EMBL/GenBank/DDBJ databases">
        <title>Sphingomonas sp. sand1-3 16S ribosomal RNA gene Genome sequencing and assembly.</title>
        <authorList>
            <person name="Kang M."/>
        </authorList>
    </citation>
    <scope>NUCLEOTIDE SEQUENCE [LARGE SCALE GENOMIC DNA]</scope>
    <source>
        <strain evidence="4">sand1-3</strain>
    </source>
</reference>
<dbReference type="PANTHER" id="PTHR39200:SF1">
    <property type="entry name" value="AUTO-TRANSPORTER ADHESIN HEAD GIN DOMAIN-CONTAINING PROTEIN-RELATED"/>
    <property type="match status" value="1"/>
</dbReference>
<feature type="chain" id="PRO_5028886037" evidence="1">
    <location>
        <begin position="24"/>
        <end position="239"/>
    </location>
</feature>
<feature type="signal peptide" evidence="1">
    <location>
        <begin position="1"/>
        <end position="23"/>
    </location>
</feature>
<dbReference type="EMBL" id="CP060697">
    <property type="protein sequence ID" value="QNM82239.1"/>
    <property type="molecule type" value="Genomic_DNA"/>
</dbReference>
<proteinExistence type="predicted"/>
<evidence type="ECO:0000313" key="3">
    <source>
        <dbReference type="EMBL" id="QNM82239.1"/>
    </source>
</evidence>
<dbReference type="InterPro" id="IPR021255">
    <property type="entry name" value="DUF2807"/>
</dbReference>
<dbReference type="Gene3D" id="2.160.20.120">
    <property type="match status" value="1"/>
</dbReference>
<dbReference type="RefSeq" id="WP_187479194.1">
    <property type="nucleotide sequence ID" value="NZ_CP060697.1"/>
</dbReference>
<evidence type="ECO:0000259" key="2">
    <source>
        <dbReference type="Pfam" id="PF10988"/>
    </source>
</evidence>
<protein>
    <submittedName>
        <fullName evidence="3">DUF2807 domain-containing protein</fullName>
    </submittedName>
</protein>
<dbReference type="KEGG" id="ssau:H8M03_09430"/>
<name>A0A7G9L0U0_9SPHN</name>
<organism evidence="3 4">
    <name type="scientific">Sphingomonas sabuli</name>
    <dbReference type="NCBI Taxonomy" id="2764186"/>
    <lineage>
        <taxon>Bacteria</taxon>
        <taxon>Pseudomonadati</taxon>
        <taxon>Pseudomonadota</taxon>
        <taxon>Alphaproteobacteria</taxon>
        <taxon>Sphingomonadales</taxon>
        <taxon>Sphingomonadaceae</taxon>
        <taxon>Sphingomonas</taxon>
    </lineage>
</organism>
<dbReference type="PROSITE" id="PS51257">
    <property type="entry name" value="PROKAR_LIPOPROTEIN"/>
    <property type="match status" value="1"/>
</dbReference>
<keyword evidence="1" id="KW-0732">Signal</keyword>